<evidence type="ECO:0000313" key="2">
    <source>
        <dbReference type="Proteomes" id="UP001218188"/>
    </source>
</evidence>
<dbReference type="Proteomes" id="UP001218188">
    <property type="component" value="Unassembled WGS sequence"/>
</dbReference>
<gene>
    <name evidence="1" type="ORF">C8F04DRAFT_1128095</name>
</gene>
<keyword evidence="2" id="KW-1185">Reference proteome</keyword>
<dbReference type="AlphaFoldDB" id="A0AAD6WUT2"/>
<sequence>MLGARPPHRPPLTKKSRGVLCVDRLKPRVPPNSIIILLHNPLQLIHIKACMLLKRRVRGRAVPRSRPPGLRGRRRSLDLCRWRCRAMSGRRVRVIRWAGCGRRLALPDDAGAGFGLHRRVWVCAVLHLHLHLCRRRYDPGLGLHLHATRRRVEQRWPKLLRAL</sequence>
<reference evidence="1" key="1">
    <citation type="submission" date="2023-03" db="EMBL/GenBank/DDBJ databases">
        <title>Massive genome expansion in bonnet fungi (Mycena s.s.) driven by repeated elements and novel gene families across ecological guilds.</title>
        <authorList>
            <consortium name="Lawrence Berkeley National Laboratory"/>
            <person name="Harder C.B."/>
            <person name="Miyauchi S."/>
            <person name="Viragh M."/>
            <person name="Kuo A."/>
            <person name="Thoen E."/>
            <person name="Andreopoulos B."/>
            <person name="Lu D."/>
            <person name="Skrede I."/>
            <person name="Drula E."/>
            <person name="Henrissat B."/>
            <person name="Morin E."/>
            <person name="Kohler A."/>
            <person name="Barry K."/>
            <person name="LaButti K."/>
            <person name="Morin E."/>
            <person name="Salamov A."/>
            <person name="Lipzen A."/>
            <person name="Mereny Z."/>
            <person name="Hegedus B."/>
            <person name="Baldrian P."/>
            <person name="Stursova M."/>
            <person name="Weitz H."/>
            <person name="Taylor A."/>
            <person name="Grigoriev I.V."/>
            <person name="Nagy L.G."/>
            <person name="Martin F."/>
            <person name="Kauserud H."/>
        </authorList>
    </citation>
    <scope>NUCLEOTIDE SEQUENCE</scope>
    <source>
        <strain evidence="1">CBHHK200</strain>
    </source>
</reference>
<organism evidence="1 2">
    <name type="scientific">Mycena alexandri</name>
    <dbReference type="NCBI Taxonomy" id="1745969"/>
    <lineage>
        <taxon>Eukaryota</taxon>
        <taxon>Fungi</taxon>
        <taxon>Dikarya</taxon>
        <taxon>Basidiomycota</taxon>
        <taxon>Agaricomycotina</taxon>
        <taxon>Agaricomycetes</taxon>
        <taxon>Agaricomycetidae</taxon>
        <taxon>Agaricales</taxon>
        <taxon>Marasmiineae</taxon>
        <taxon>Mycenaceae</taxon>
        <taxon>Mycena</taxon>
    </lineage>
</organism>
<comment type="caution">
    <text evidence="1">The sequence shown here is derived from an EMBL/GenBank/DDBJ whole genome shotgun (WGS) entry which is preliminary data.</text>
</comment>
<dbReference type="EMBL" id="JARJCM010000151">
    <property type="protein sequence ID" value="KAJ7025610.1"/>
    <property type="molecule type" value="Genomic_DNA"/>
</dbReference>
<accession>A0AAD6WUT2</accession>
<protein>
    <submittedName>
        <fullName evidence="1">Uncharacterized protein</fullName>
    </submittedName>
</protein>
<proteinExistence type="predicted"/>
<evidence type="ECO:0000313" key="1">
    <source>
        <dbReference type="EMBL" id="KAJ7025610.1"/>
    </source>
</evidence>
<name>A0AAD6WUT2_9AGAR</name>